<dbReference type="Proteomes" id="UP000070422">
    <property type="component" value="Unassembled WGS sequence"/>
</dbReference>
<dbReference type="EMBL" id="LSCQ01000102">
    <property type="protein sequence ID" value="KXB33213.1"/>
    <property type="molecule type" value="Genomic_DNA"/>
</dbReference>
<proteinExistence type="predicted"/>
<dbReference type="Pfam" id="PF08866">
    <property type="entry name" value="DUF1831"/>
    <property type="match status" value="1"/>
</dbReference>
<accession>A0A133XQL1</accession>
<dbReference type="Gene3D" id="3.30.1820.10">
    <property type="entry name" value="Lp2179-like"/>
    <property type="match status" value="1"/>
</dbReference>
<reference evidence="1 3" key="1">
    <citation type="submission" date="2016-01" db="EMBL/GenBank/DDBJ databases">
        <authorList>
            <person name="Oliw E.H."/>
        </authorList>
    </citation>
    <scope>NUCLEOTIDE SEQUENCE [LARGE SCALE GENOMIC DNA]</scope>
    <source>
        <strain evidence="1 3">KA00635</strain>
    </source>
</reference>
<evidence type="ECO:0000313" key="4">
    <source>
        <dbReference type="Proteomes" id="UP000234775"/>
    </source>
</evidence>
<name>A0A133XQL1_9LACT</name>
<evidence type="ECO:0000313" key="3">
    <source>
        <dbReference type="Proteomes" id="UP000070422"/>
    </source>
</evidence>
<evidence type="ECO:0000313" key="2">
    <source>
        <dbReference type="EMBL" id="PKY91302.1"/>
    </source>
</evidence>
<dbReference type="Proteomes" id="UP000234775">
    <property type="component" value="Unassembled WGS sequence"/>
</dbReference>
<dbReference type="InterPro" id="IPR014965">
    <property type="entry name" value="Amino_acid_metab_prot_put"/>
</dbReference>
<reference evidence="2 4" key="2">
    <citation type="submission" date="2017-12" db="EMBL/GenBank/DDBJ databases">
        <title>Phylogenetic diversity of female urinary microbiome.</title>
        <authorList>
            <person name="Thomas-White K."/>
            <person name="Wolfe A.J."/>
        </authorList>
    </citation>
    <scope>NUCLEOTIDE SEQUENCE [LARGE SCALE GENOMIC DNA]</scope>
    <source>
        <strain evidence="2 4">UMB0844</strain>
    </source>
</reference>
<dbReference type="AlphaFoldDB" id="A0A133XQL1"/>
<gene>
    <name evidence="2" type="ORF">CYJ27_04280</name>
    <name evidence="1" type="ORF">HMPREF3187_01737</name>
</gene>
<keyword evidence="4" id="KW-1185">Reference proteome</keyword>
<comment type="caution">
    <text evidence="1">The sequence shown here is derived from an EMBL/GenBank/DDBJ whole genome shotgun (WGS) entry which is preliminary data.</text>
</comment>
<protein>
    <submittedName>
        <fullName evidence="2">Cysteine desulfurase</fullName>
    </submittedName>
</protein>
<dbReference type="STRING" id="87541.AWM71_06890"/>
<dbReference type="OrthoDB" id="2166222at2"/>
<dbReference type="PATRIC" id="fig|87541.4.peg.1717"/>
<sequence length="115" mass="13124">MAFQATAQLKGSPRRYRVHPECKAFTLRDYGFLVTKKGNFEYNQLVKAAITDQKGVYLKMAVDQDVHKLQMTVTNQKGLVALDVYHGKGMEGIAAQLDFIFKDMEERHVLQEVTD</sequence>
<organism evidence="1 3">
    <name type="scientific">Aerococcus christensenii</name>
    <dbReference type="NCBI Taxonomy" id="87541"/>
    <lineage>
        <taxon>Bacteria</taxon>
        <taxon>Bacillati</taxon>
        <taxon>Bacillota</taxon>
        <taxon>Bacilli</taxon>
        <taxon>Lactobacillales</taxon>
        <taxon>Aerococcaceae</taxon>
        <taxon>Aerococcus</taxon>
    </lineage>
</organism>
<dbReference type="InterPro" id="IPR035942">
    <property type="entry name" value="Lp2179-like_sf"/>
</dbReference>
<dbReference type="EMBL" id="PKGZ01000003">
    <property type="protein sequence ID" value="PKY91302.1"/>
    <property type="molecule type" value="Genomic_DNA"/>
</dbReference>
<dbReference type="SUPFAM" id="SSF160800">
    <property type="entry name" value="Lp2179-like"/>
    <property type="match status" value="1"/>
</dbReference>
<dbReference type="RefSeq" id="WP_060937357.1">
    <property type="nucleotide sequence ID" value="NZ_JASOZP010000002.1"/>
</dbReference>
<evidence type="ECO:0000313" key="1">
    <source>
        <dbReference type="EMBL" id="KXB33213.1"/>
    </source>
</evidence>